<evidence type="ECO:0000256" key="1">
    <source>
        <dbReference type="ARBA" id="ARBA00004117"/>
    </source>
</evidence>
<keyword evidence="7" id="KW-1185">Reference proteome</keyword>
<evidence type="ECO:0000256" key="3">
    <source>
        <dbReference type="ARBA" id="ARBA00023143"/>
    </source>
</evidence>
<dbReference type="Proteomes" id="UP001139263">
    <property type="component" value="Unassembled WGS sequence"/>
</dbReference>
<keyword evidence="3 4" id="KW-0975">Bacterial flagellum</keyword>
<dbReference type="GO" id="GO:0009425">
    <property type="term" value="C:bacterial-type flagellum basal body"/>
    <property type="evidence" value="ECO:0007669"/>
    <property type="project" value="UniProtKB-SubCell"/>
</dbReference>
<dbReference type="HAMAP" id="MF_00724">
    <property type="entry name" value="FliE"/>
    <property type="match status" value="1"/>
</dbReference>
<evidence type="ECO:0000313" key="7">
    <source>
        <dbReference type="Proteomes" id="UP001139263"/>
    </source>
</evidence>
<comment type="subcellular location">
    <subcellularLocation>
        <location evidence="1 4">Bacterial flagellum basal body</location>
    </subcellularLocation>
</comment>
<dbReference type="EMBL" id="JALBUF010000005">
    <property type="protein sequence ID" value="MCI0183586.1"/>
    <property type="molecule type" value="Genomic_DNA"/>
</dbReference>
<organism evidence="6 7">
    <name type="scientific">Sulfoacidibacillus ferrooxidans</name>
    <dbReference type="NCBI Taxonomy" id="2005001"/>
    <lineage>
        <taxon>Bacteria</taxon>
        <taxon>Bacillati</taxon>
        <taxon>Bacillota</taxon>
        <taxon>Bacilli</taxon>
        <taxon>Bacillales</taxon>
        <taxon>Alicyclobacillaceae</taxon>
        <taxon>Sulfoacidibacillus</taxon>
    </lineage>
</organism>
<keyword evidence="6" id="KW-0969">Cilium</keyword>
<name>A0A9X1V8B6_9BACL</name>
<comment type="similarity">
    <text evidence="2 4">Belongs to the FliE family.</text>
</comment>
<proteinExistence type="inferred from homology"/>
<reference evidence="6" key="1">
    <citation type="submission" date="2022-03" db="EMBL/GenBank/DDBJ databases">
        <title>Draft Genome Sequence of Firmicute Strain S0AB, a Heterotrophic Iron/Sulfur-Oxidizing Extreme Acidophile.</title>
        <authorList>
            <person name="Vergara E."/>
            <person name="Pakostova E."/>
            <person name="Johnson D.B."/>
            <person name="Holmes D.S."/>
        </authorList>
    </citation>
    <scope>NUCLEOTIDE SEQUENCE</scope>
    <source>
        <strain evidence="6">S0AB</strain>
    </source>
</reference>
<dbReference type="GO" id="GO:0003774">
    <property type="term" value="F:cytoskeletal motor activity"/>
    <property type="evidence" value="ECO:0007669"/>
    <property type="project" value="InterPro"/>
</dbReference>
<dbReference type="Pfam" id="PF02049">
    <property type="entry name" value="FliE"/>
    <property type="match status" value="1"/>
</dbReference>
<dbReference type="GO" id="GO:0005198">
    <property type="term" value="F:structural molecule activity"/>
    <property type="evidence" value="ECO:0007669"/>
    <property type="project" value="UniProtKB-UniRule"/>
</dbReference>
<keyword evidence="6" id="KW-0966">Cell projection</keyword>
<evidence type="ECO:0000256" key="5">
    <source>
        <dbReference type="NCBIfam" id="TIGR00205"/>
    </source>
</evidence>
<dbReference type="PANTHER" id="PTHR34653">
    <property type="match status" value="1"/>
</dbReference>
<dbReference type="GO" id="GO:0071973">
    <property type="term" value="P:bacterial-type flagellum-dependent cell motility"/>
    <property type="evidence" value="ECO:0007669"/>
    <property type="project" value="InterPro"/>
</dbReference>
<protein>
    <recommendedName>
        <fullName evidence="4 5">Flagellar hook-basal body complex protein FliE</fullName>
    </recommendedName>
</protein>
<gene>
    <name evidence="4 6" type="primary">fliE</name>
    <name evidence="6" type="ORF">MM817_01869</name>
</gene>
<dbReference type="RefSeq" id="WP_241714066.1">
    <property type="nucleotide sequence ID" value="NZ_JALBUF010000005.1"/>
</dbReference>
<comment type="caution">
    <text evidence="6">The sequence shown here is derived from an EMBL/GenBank/DDBJ whole genome shotgun (WGS) entry which is preliminary data.</text>
</comment>
<dbReference type="NCBIfam" id="TIGR00205">
    <property type="entry name" value="fliE"/>
    <property type="match status" value="1"/>
</dbReference>
<sequence>MIQPISSIGSLATLPLQSGAPSAGSGSFSSLLGHALQSVNASVTQAEQQGIGLASGTSPNIASVMTTATKAELAVDMAVQVRNRAISAYDQIMNMQV</sequence>
<dbReference type="PANTHER" id="PTHR34653:SF1">
    <property type="entry name" value="FLAGELLAR HOOK-BASAL BODY COMPLEX PROTEIN FLIE"/>
    <property type="match status" value="1"/>
</dbReference>
<dbReference type="AlphaFoldDB" id="A0A9X1V8B6"/>
<evidence type="ECO:0000313" key="6">
    <source>
        <dbReference type="EMBL" id="MCI0183586.1"/>
    </source>
</evidence>
<dbReference type="InterPro" id="IPR001624">
    <property type="entry name" value="FliE"/>
</dbReference>
<keyword evidence="6" id="KW-0282">Flagellum</keyword>
<evidence type="ECO:0000256" key="2">
    <source>
        <dbReference type="ARBA" id="ARBA00009272"/>
    </source>
</evidence>
<accession>A0A9X1V8B6</accession>
<evidence type="ECO:0000256" key="4">
    <source>
        <dbReference type="HAMAP-Rule" id="MF_00724"/>
    </source>
</evidence>
<dbReference type="PRINTS" id="PR01006">
    <property type="entry name" value="FLGHOOKFLIE"/>
</dbReference>